<organism evidence="2 3">
    <name type="scientific">Digitaria exilis</name>
    <dbReference type="NCBI Taxonomy" id="1010633"/>
    <lineage>
        <taxon>Eukaryota</taxon>
        <taxon>Viridiplantae</taxon>
        <taxon>Streptophyta</taxon>
        <taxon>Embryophyta</taxon>
        <taxon>Tracheophyta</taxon>
        <taxon>Spermatophyta</taxon>
        <taxon>Magnoliopsida</taxon>
        <taxon>Liliopsida</taxon>
        <taxon>Poales</taxon>
        <taxon>Poaceae</taxon>
        <taxon>PACMAD clade</taxon>
        <taxon>Panicoideae</taxon>
        <taxon>Panicodae</taxon>
        <taxon>Paniceae</taxon>
        <taxon>Anthephorinae</taxon>
        <taxon>Digitaria</taxon>
    </lineage>
</organism>
<protein>
    <submittedName>
        <fullName evidence="2">Uncharacterized protein</fullName>
    </submittedName>
</protein>
<dbReference type="EMBL" id="JACEFO010002751">
    <property type="protein sequence ID" value="KAF8649998.1"/>
    <property type="molecule type" value="Genomic_DNA"/>
</dbReference>
<feature type="compositionally biased region" description="Pro residues" evidence="1">
    <location>
        <begin position="49"/>
        <end position="59"/>
    </location>
</feature>
<dbReference type="PANTHER" id="PTHR34709:SF28">
    <property type="entry name" value="OS08G0272601 PROTEIN"/>
    <property type="match status" value="1"/>
</dbReference>
<evidence type="ECO:0000313" key="2">
    <source>
        <dbReference type="EMBL" id="KAF8649998.1"/>
    </source>
</evidence>
<name>A0A835DZ10_9POAL</name>
<dbReference type="SUPFAM" id="SSF52047">
    <property type="entry name" value="RNI-like"/>
    <property type="match status" value="1"/>
</dbReference>
<dbReference type="AlphaFoldDB" id="A0A835DZ10"/>
<proteinExistence type="predicted"/>
<sequence length="281" mass="30932">MPEASQRISRETPIPAAVGKRSFHGQVGIHGNGSLRHHRCRCQRQPAVRRPPPPPPPAPAAAQTNPRVHGSFTSTSSGRSDEMSSFHLPATAVFTSLADLSLESIEFPSGSSHLLHRLLSSACCPRLQRLQLRKLRVVIALSELLLIEASALLELSCEDIQGNNLPLVLQLKTPSLQALRMADCGDIETLRISAAPRLEELIFFDDQPRRIICEAQGELSCVRSLQVELYSHKSHHYVNEDSKDNVSICLLQCCTSITSLDVSLDVIEVCNQRASGDMFFL</sequence>
<evidence type="ECO:0000256" key="1">
    <source>
        <dbReference type="SAM" id="MobiDB-lite"/>
    </source>
</evidence>
<comment type="caution">
    <text evidence="2">The sequence shown here is derived from an EMBL/GenBank/DDBJ whole genome shotgun (WGS) entry which is preliminary data.</text>
</comment>
<dbReference type="PANTHER" id="PTHR34709">
    <property type="entry name" value="OS10G0396666 PROTEIN"/>
    <property type="match status" value="1"/>
</dbReference>
<keyword evidence="3" id="KW-1185">Reference proteome</keyword>
<feature type="region of interest" description="Disordered" evidence="1">
    <location>
        <begin position="1"/>
        <end position="83"/>
    </location>
</feature>
<accession>A0A835DZ10</accession>
<gene>
    <name evidence="2" type="ORF">HU200_064160</name>
</gene>
<dbReference type="InterPro" id="IPR055312">
    <property type="entry name" value="FBL15-like"/>
</dbReference>
<reference evidence="2" key="1">
    <citation type="submission" date="2020-07" db="EMBL/GenBank/DDBJ databases">
        <title>Genome sequence and genetic diversity analysis of an under-domesticated orphan crop, white fonio (Digitaria exilis).</title>
        <authorList>
            <person name="Bennetzen J.L."/>
            <person name="Chen S."/>
            <person name="Ma X."/>
            <person name="Wang X."/>
            <person name="Yssel A.E.J."/>
            <person name="Chaluvadi S.R."/>
            <person name="Johnson M."/>
            <person name="Gangashetty P."/>
            <person name="Hamidou F."/>
            <person name="Sanogo M.D."/>
            <person name="Zwaenepoel A."/>
            <person name="Wallace J."/>
            <person name="Van De Peer Y."/>
            <person name="Van Deynze A."/>
        </authorList>
    </citation>
    <scope>NUCLEOTIDE SEQUENCE</scope>
    <source>
        <tissue evidence="2">Leaves</tissue>
    </source>
</reference>
<evidence type="ECO:0000313" key="3">
    <source>
        <dbReference type="Proteomes" id="UP000636709"/>
    </source>
</evidence>
<dbReference type="Proteomes" id="UP000636709">
    <property type="component" value="Unassembled WGS sequence"/>
</dbReference>